<keyword evidence="4" id="KW-1185">Reference proteome</keyword>
<dbReference type="EMBL" id="JAWWNJ010000019">
    <property type="protein sequence ID" value="KAK7035867.1"/>
    <property type="molecule type" value="Genomic_DNA"/>
</dbReference>
<accession>A0AAW0CAC6</accession>
<evidence type="ECO:0000313" key="3">
    <source>
        <dbReference type="EMBL" id="KAK7035867.1"/>
    </source>
</evidence>
<proteinExistence type="predicted"/>
<feature type="region of interest" description="Disordered" evidence="1">
    <location>
        <begin position="1"/>
        <end position="45"/>
    </location>
</feature>
<evidence type="ECO:0000259" key="2">
    <source>
        <dbReference type="Pfam" id="PF20411"/>
    </source>
</evidence>
<dbReference type="Proteomes" id="UP001362999">
    <property type="component" value="Unassembled WGS sequence"/>
</dbReference>
<feature type="compositionally biased region" description="Acidic residues" evidence="1">
    <location>
        <begin position="429"/>
        <end position="443"/>
    </location>
</feature>
<sequence>MDVDVDVVPTFTEGSPRPDLTAGASDRYGRRHYPFDRTSRAHADAERRTLVQPENALDPHSLKQILIAFQDPPPTTQKEKARHVVVKDEPTTWEYSEFRPLMDVIVIPDDERQVLQQQLNSLENVVGLFPQSQEPKDTFELDLDSVMARLRIHNISLVPYPVDLSADDSGVTVTRHVHKFSDKTHLTRFAYLNLNLNPHCPCIPGAPGFQFNGICGGYTDEECAAFYEYEKEEEDRKAAEKAKKRNKKKVNVDVDEDKSEILFARLDRNEWQYEGQYIKQRVPNLTVDEWKQQPVKVRRAWGKKLSSKSYGRTIRANITLRKRLGRKPTPAEMMMQICAAFDCGQAVIHVMSMKCKMPTIDPTKFVQPRKAVKAKGRPVSRSKVQAAKAVATQKRAVAKKATTAKKAASTGSSISTVGGRKRSGQAMESESESEDEDVFVEEN</sequence>
<evidence type="ECO:0000256" key="1">
    <source>
        <dbReference type="SAM" id="MobiDB-lite"/>
    </source>
</evidence>
<feature type="non-terminal residue" evidence="3">
    <location>
        <position position="443"/>
    </location>
</feature>
<protein>
    <recommendedName>
        <fullName evidence="2">DUF6697 domain-containing protein</fullName>
    </recommendedName>
</protein>
<organism evidence="3 4">
    <name type="scientific">Favolaschia claudopus</name>
    <dbReference type="NCBI Taxonomy" id="2862362"/>
    <lineage>
        <taxon>Eukaryota</taxon>
        <taxon>Fungi</taxon>
        <taxon>Dikarya</taxon>
        <taxon>Basidiomycota</taxon>
        <taxon>Agaricomycotina</taxon>
        <taxon>Agaricomycetes</taxon>
        <taxon>Agaricomycetidae</taxon>
        <taxon>Agaricales</taxon>
        <taxon>Marasmiineae</taxon>
        <taxon>Mycenaceae</taxon>
        <taxon>Favolaschia</taxon>
    </lineage>
</organism>
<feature type="region of interest" description="Disordered" evidence="1">
    <location>
        <begin position="401"/>
        <end position="443"/>
    </location>
</feature>
<feature type="domain" description="DUF6697" evidence="2">
    <location>
        <begin position="177"/>
        <end position="355"/>
    </location>
</feature>
<dbReference type="InterPro" id="IPR046520">
    <property type="entry name" value="DUF6697"/>
</dbReference>
<evidence type="ECO:0000313" key="4">
    <source>
        <dbReference type="Proteomes" id="UP001362999"/>
    </source>
</evidence>
<feature type="compositionally biased region" description="Basic and acidic residues" evidence="1">
    <location>
        <begin position="33"/>
        <end position="45"/>
    </location>
</feature>
<gene>
    <name evidence="3" type="ORF">R3P38DRAFT_2909446</name>
</gene>
<dbReference type="AlphaFoldDB" id="A0AAW0CAC6"/>
<name>A0AAW0CAC6_9AGAR</name>
<dbReference type="Pfam" id="PF20411">
    <property type="entry name" value="DUF6697"/>
    <property type="match status" value="1"/>
</dbReference>
<comment type="caution">
    <text evidence="3">The sequence shown here is derived from an EMBL/GenBank/DDBJ whole genome shotgun (WGS) entry which is preliminary data.</text>
</comment>
<reference evidence="3 4" key="1">
    <citation type="journal article" date="2024" name="J Genomics">
        <title>Draft genome sequencing and assembly of Favolaschia claudopus CIRM-BRFM 2984 isolated from oak limbs.</title>
        <authorList>
            <person name="Navarro D."/>
            <person name="Drula E."/>
            <person name="Chaduli D."/>
            <person name="Cazenave R."/>
            <person name="Ahrendt S."/>
            <person name="Wang J."/>
            <person name="Lipzen A."/>
            <person name="Daum C."/>
            <person name="Barry K."/>
            <person name="Grigoriev I.V."/>
            <person name="Favel A."/>
            <person name="Rosso M.N."/>
            <person name="Martin F."/>
        </authorList>
    </citation>
    <scope>NUCLEOTIDE SEQUENCE [LARGE SCALE GENOMIC DNA]</scope>
    <source>
        <strain evidence="3 4">CIRM-BRFM 2984</strain>
    </source>
</reference>